<evidence type="ECO:0000256" key="1">
    <source>
        <dbReference type="SAM" id="MobiDB-lite"/>
    </source>
</evidence>
<proteinExistence type="predicted"/>
<sequence length="137" mass="14570">MSDQPRKIHKGPQEPESSQGPHRRLRPGRRASLAAITVIAAITLTACGDNGPSVRAFDVAPYVHKGHVANCDAFKAQADAQAVLRADALDPNELDRDGDGIACPSLPKPTDKKPVHRDFMTDKDGAPVVAPAKPPPK</sequence>
<dbReference type="EMBL" id="BMUU01000001">
    <property type="protein sequence ID" value="GGY14728.1"/>
    <property type="molecule type" value="Genomic_DNA"/>
</dbReference>
<evidence type="ECO:0000259" key="2">
    <source>
        <dbReference type="SMART" id="SM00894"/>
    </source>
</evidence>
<evidence type="ECO:0000313" key="3">
    <source>
        <dbReference type="EMBL" id="GGY14728.1"/>
    </source>
</evidence>
<dbReference type="RefSeq" id="WP_190025879.1">
    <property type="nucleotide sequence ID" value="NZ_JBMVEZ010000002.1"/>
</dbReference>
<feature type="domain" description="Excalibur calcium-binding" evidence="2">
    <location>
        <begin position="67"/>
        <end position="104"/>
    </location>
</feature>
<keyword evidence="4" id="KW-1185">Reference proteome</keyword>
<gene>
    <name evidence="3" type="ORF">GCM10010326_02790</name>
</gene>
<dbReference type="SMART" id="SM00894">
    <property type="entry name" value="Excalibur"/>
    <property type="match status" value="1"/>
</dbReference>
<feature type="region of interest" description="Disordered" evidence="1">
    <location>
        <begin position="1"/>
        <end position="30"/>
    </location>
</feature>
<evidence type="ECO:0000313" key="4">
    <source>
        <dbReference type="Proteomes" id="UP000600946"/>
    </source>
</evidence>
<reference evidence="4" key="1">
    <citation type="journal article" date="2019" name="Int. J. Syst. Evol. Microbiol.">
        <title>The Global Catalogue of Microorganisms (GCM) 10K type strain sequencing project: providing services to taxonomists for standard genome sequencing and annotation.</title>
        <authorList>
            <consortium name="The Broad Institute Genomics Platform"/>
            <consortium name="The Broad Institute Genome Sequencing Center for Infectious Disease"/>
            <person name="Wu L."/>
            <person name="Ma J."/>
        </authorList>
    </citation>
    <scope>NUCLEOTIDE SEQUENCE [LARGE SCALE GENOMIC DNA]</scope>
    <source>
        <strain evidence="4">JCM 4594</strain>
    </source>
</reference>
<feature type="compositionally biased region" description="Basic and acidic residues" evidence="1">
    <location>
        <begin position="109"/>
        <end position="125"/>
    </location>
</feature>
<dbReference type="InterPro" id="IPR008613">
    <property type="entry name" value="Excalibur_Ca-bd_domain"/>
</dbReference>
<dbReference type="Proteomes" id="UP000600946">
    <property type="component" value="Unassembled WGS sequence"/>
</dbReference>
<accession>A0ABQ2ZI00</accession>
<protein>
    <recommendedName>
        <fullName evidence="2">Excalibur calcium-binding domain-containing protein</fullName>
    </recommendedName>
</protein>
<organism evidence="3 4">
    <name type="scientific">Streptomyces xanthochromogenes</name>
    <dbReference type="NCBI Taxonomy" id="67384"/>
    <lineage>
        <taxon>Bacteria</taxon>
        <taxon>Bacillati</taxon>
        <taxon>Actinomycetota</taxon>
        <taxon>Actinomycetes</taxon>
        <taxon>Kitasatosporales</taxon>
        <taxon>Streptomycetaceae</taxon>
        <taxon>Streptomyces</taxon>
    </lineage>
</organism>
<comment type="caution">
    <text evidence="3">The sequence shown here is derived from an EMBL/GenBank/DDBJ whole genome shotgun (WGS) entry which is preliminary data.</text>
</comment>
<name>A0ABQ2ZI00_9ACTN</name>
<feature type="region of interest" description="Disordered" evidence="1">
    <location>
        <begin position="91"/>
        <end position="137"/>
    </location>
</feature>
<dbReference type="Pfam" id="PF05901">
    <property type="entry name" value="Excalibur"/>
    <property type="match status" value="1"/>
</dbReference>